<organism evidence="1 2">
    <name type="scientific">Paenibacillus hexagrammi</name>
    <dbReference type="NCBI Taxonomy" id="2908839"/>
    <lineage>
        <taxon>Bacteria</taxon>
        <taxon>Bacillati</taxon>
        <taxon>Bacillota</taxon>
        <taxon>Bacilli</taxon>
        <taxon>Bacillales</taxon>
        <taxon>Paenibacillaceae</taxon>
        <taxon>Paenibacillus</taxon>
    </lineage>
</organism>
<protein>
    <submittedName>
        <fullName evidence="1">Uncharacterized protein</fullName>
    </submittedName>
</protein>
<sequence>MSRTGCIRIYAGSGCIAEHERSAGRHQLVMNRKHNGGYPFSLRQTYTSPMPRFALQETPQVVERKLSIYEQFLEEAVLQWSLSKNVFKKLFSSSDGAAFRRFSILMPLNPQKG</sequence>
<evidence type="ECO:0000313" key="2">
    <source>
        <dbReference type="Proteomes" id="UP001649230"/>
    </source>
</evidence>
<keyword evidence="2" id="KW-1185">Reference proteome</keyword>
<dbReference type="Proteomes" id="UP001649230">
    <property type="component" value="Chromosome"/>
</dbReference>
<reference evidence="1 2" key="1">
    <citation type="journal article" date="2024" name="Int. J. Syst. Evol. Microbiol.">
        <title>Paenibacillus hexagrammi sp. nov., a novel bacterium isolated from the gut content of Hexagrammos agrammus.</title>
        <authorList>
            <person name="Jung H.K."/>
            <person name="Kim D.G."/>
            <person name="Zin H."/>
            <person name="Park J."/>
            <person name="Jung H."/>
            <person name="Kim Y.O."/>
            <person name="Kong H.J."/>
            <person name="Kim J.W."/>
            <person name="Kim Y.S."/>
        </authorList>
    </citation>
    <scope>NUCLEOTIDE SEQUENCE [LARGE SCALE GENOMIC DNA]</scope>
    <source>
        <strain evidence="1 2">YPD9-1</strain>
    </source>
</reference>
<gene>
    <name evidence="1" type="ORF">L0M14_16735</name>
</gene>
<dbReference type="EMBL" id="CP090978">
    <property type="protein sequence ID" value="UJF31467.1"/>
    <property type="molecule type" value="Genomic_DNA"/>
</dbReference>
<accession>A0ABY3SEX2</accession>
<evidence type="ECO:0000313" key="1">
    <source>
        <dbReference type="EMBL" id="UJF31467.1"/>
    </source>
</evidence>
<proteinExistence type="predicted"/>
<name>A0ABY3SEX2_9BACL</name>
<dbReference type="RefSeq" id="WP_235117813.1">
    <property type="nucleotide sequence ID" value="NZ_CP090978.1"/>
</dbReference>